<reference evidence="1 2" key="1">
    <citation type="journal article" date="2021" name="Commun. Biol.">
        <title>The genome of Shorea leprosula (Dipterocarpaceae) highlights the ecological relevance of drought in aseasonal tropical rainforests.</title>
        <authorList>
            <person name="Ng K.K.S."/>
            <person name="Kobayashi M.J."/>
            <person name="Fawcett J.A."/>
            <person name="Hatakeyama M."/>
            <person name="Paape T."/>
            <person name="Ng C.H."/>
            <person name="Ang C.C."/>
            <person name="Tnah L.H."/>
            <person name="Lee C.T."/>
            <person name="Nishiyama T."/>
            <person name="Sese J."/>
            <person name="O'Brien M.J."/>
            <person name="Copetti D."/>
            <person name="Mohd Noor M.I."/>
            <person name="Ong R.C."/>
            <person name="Putra M."/>
            <person name="Sireger I.Z."/>
            <person name="Indrioko S."/>
            <person name="Kosugi Y."/>
            <person name="Izuno A."/>
            <person name="Isagi Y."/>
            <person name="Lee S.L."/>
            <person name="Shimizu K.K."/>
        </authorList>
    </citation>
    <scope>NUCLEOTIDE SEQUENCE [LARGE SCALE GENOMIC DNA]</scope>
    <source>
        <strain evidence="1">214</strain>
    </source>
</reference>
<name>A0AAV5JMW9_9ROSI</name>
<evidence type="ECO:0000313" key="1">
    <source>
        <dbReference type="EMBL" id="GKV15968.1"/>
    </source>
</evidence>
<accession>A0AAV5JMW9</accession>
<dbReference type="AlphaFoldDB" id="A0AAV5JMW9"/>
<keyword evidence="2" id="KW-1185">Reference proteome</keyword>
<gene>
    <name evidence="1" type="ORF">SLEP1_g26688</name>
</gene>
<protein>
    <submittedName>
        <fullName evidence="1">Uncharacterized protein</fullName>
    </submittedName>
</protein>
<proteinExistence type="predicted"/>
<dbReference type="EMBL" id="BPVZ01000044">
    <property type="protein sequence ID" value="GKV15968.1"/>
    <property type="molecule type" value="Genomic_DNA"/>
</dbReference>
<dbReference type="Proteomes" id="UP001054252">
    <property type="component" value="Unassembled WGS sequence"/>
</dbReference>
<organism evidence="1 2">
    <name type="scientific">Rubroshorea leprosula</name>
    <dbReference type="NCBI Taxonomy" id="152421"/>
    <lineage>
        <taxon>Eukaryota</taxon>
        <taxon>Viridiplantae</taxon>
        <taxon>Streptophyta</taxon>
        <taxon>Embryophyta</taxon>
        <taxon>Tracheophyta</taxon>
        <taxon>Spermatophyta</taxon>
        <taxon>Magnoliopsida</taxon>
        <taxon>eudicotyledons</taxon>
        <taxon>Gunneridae</taxon>
        <taxon>Pentapetalae</taxon>
        <taxon>rosids</taxon>
        <taxon>malvids</taxon>
        <taxon>Malvales</taxon>
        <taxon>Dipterocarpaceae</taxon>
        <taxon>Rubroshorea</taxon>
    </lineage>
</organism>
<evidence type="ECO:0000313" key="2">
    <source>
        <dbReference type="Proteomes" id="UP001054252"/>
    </source>
</evidence>
<sequence length="39" mass="4291">MNIIFYIGKKVLAFTLFNSLAKKVFSSISSYSDLGQSDG</sequence>
<comment type="caution">
    <text evidence="1">The sequence shown here is derived from an EMBL/GenBank/DDBJ whole genome shotgun (WGS) entry which is preliminary data.</text>
</comment>